<organism evidence="2">
    <name type="scientific">Rhizophora mucronata</name>
    <name type="common">Asiatic mangrove</name>
    <dbReference type="NCBI Taxonomy" id="61149"/>
    <lineage>
        <taxon>Eukaryota</taxon>
        <taxon>Viridiplantae</taxon>
        <taxon>Streptophyta</taxon>
        <taxon>Embryophyta</taxon>
        <taxon>Tracheophyta</taxon>
        <taxon>Spermatophyta</taxon>
        <taxon>Magnoliopsida</taxon>
        <taxon>eudicotyledons</taxon>
        <taxon>Gunneridae</taxon>
        <taxon>Pentapetalae</taxon>
        <taxon>rosids</taxon>
        <taxon>fabids</taxon>
        <taxon>Malpighiales</taxon>
        <taxon>Rhizophoraceae</taxon>
        <taxon>Rhizophora</taxon>
    </lineage>
</organism>
<proteinExistence type="predicted"/>
<feature type="region of interest" description="Disordered" evidence="1">
    <location>
        <begin position="1"/>
        <end position="20"/>
    </location>
</feature>
<evidence type="ECO:0000313" key="2">
    <source>
        <dbReference type="EMBL" id="MBX65310.1"/>
    </source>
</evidence>
<sequence>MSSQSDEVQLVTERMESDGS</sequence>
<evidence type="ECO:0000256" key="1">
    <source>
        <dbReference type="SAM" id="MobiDB-lite"/>
    </source>
</evidence>
<dbReference type="AlphaFoldDB" id="A0A2P2QE42"/>
<protein>
    <submittedName>
        <fullName evidence="2">Uncharacterized protein</fullName>
    </submittedName>
</protein>
<accession>A0A2P2QE42</accession>
<dbReference type="EMBL" id="GGEC01084826">
    <property type="protein sequence ID" value="MBX65310.1"/>
    <property type="molecule type" value="Transcribed_RNA"/>
</dbReference>
<reference evidence="2" key="1">
    <citation type="submission" date="2018-02" db="EMBL/GenBank/DDBJ databases">
        <title>Rhizophora mucronata_Transcriptome.</title>
        <authorList>
            <person name="Meera S.P."/>
            <person name="Sreeshan A."/>
            <person name="Augustine A."/>
        </authorList>
    </citation>
    <scope>NUCLEOTIDE SEQUENCE</scope>
    <source>
        <tissue evidence="2">Leaf</tissue>
    </source>
</reference>
<name>A0A2P2QE42_RHIMU</name>